<sequence length="101" mass="11586">MSNSEHIDEPRQEEEKSNNPESIKSYNILKNLGDNLVKDMEITELALCPECNNSLFSDFLKALTLLECGYVYHRLNFALHICRGIAYLNALGINNKFITMF</sequence>
<name>A0A2N1NNL8_9GLOM</name>
<accession>A0A2N1NNL8</accession>
<reference evidence="2 3" key="2">
    <citation type="submission" date="2017-10" db="EMBL/GenBank/DDBJ databases">
        <title>Extensive intraspecific genome diversity in a model arbuscular mycorrhizal fungus.</title>
        <authorList>
            <person name="Chen E.C.H."/>
            <person name="Morin E."/>
            <person name="Baudet D."/>
            <person name="Noel J."/>
            <person name="Ndikumana S."/>
            <person name="Charron P."/>
            <person name="St-Onge C."/>
            <person name="Giorgi J."/>
            <person name="Grigoriev I.V."/>
            <person name="Roux C."/>
            <person name="Martin F.M."/>
            <person name="Corradi N."/>
        </authorList>
    </citation>
    <scope>NUCLEOTIDE SEQUENCE [LARGE SCALE GENOMIC DNA]</scope>
    <source>
        <strain evidence="2 3">C2</strain>
    </source>
</reference>
<reference evidence="2 3" key="1">
    <citation type="submission" date="2016-04" db="EMBL/GenBank/DDBJ databases">
        <title>Genome analyses suggest a sexual origin of heterokaryosis in a supposedly ancient asexual fungus.</title>
        <authorList>
            <person name="Ropars J."/>
            <person name="Sedzielewska K."/>
            <person name="Noel J."/>
            <person name="Charron P."/>
            <person name="Farinelli L."/>
            <person name="Marton T."/>
            <person name="Kruger M."/>
            <person name="Pelin A."/>
            <person name="Brachmann A."/>
            <person name="Corradi N."/>
        </authorList>
    </citation>
    <scope>NUCLEOTIDE SEQUENCE [LARGE SCALE GENOMIC DNA]</scope>
    <source>
        <strain evidence="2 3">C2</strain>
    </source>
</reference>
<protein>
    <submittedName>
        <fullName evidence="2">Uncharacterized protein</fullName>
    </submittedName>
</protein>
<evidence type="ECO:0000313" key="3">
    <source>
        <dbReference type="Proteomes" id="UP000233469"/>
    </source>
</evidence>
<organism evidence="2 3">
    <name type="scientific">Rhizophagus irregularis</name>
    <dbReference type="NCBI Taxonomy" id="588596"/>
    <lineage>
        <taxon>Eukaryota</taxon>
        <taxon>Fungi</taxon>
        <taxon>Fungi incertae sedis</taxon>
        <taxon>Mucoromycota</taxon>
        <taxon>Glomeromycotina</taxon>
        <taxon>Glomeromycetes</taxon>
        <taxon>Glomerales</taxon>
        <taxon>Glomeraceae</taxon>
        <taxon>Rhizophagus</taxon>
    </lineage>
</organism>
<evidence type="ECO:0000313" key="2">
    <source>
        <dbReference type="EMBL" id="PKK75463.1"/>
    </source>
</evidence>
<dbReference type="AlphaFoldDB" id="A0A2N1NNL8"/>
<evidence type="ECO:0000256" key="1">
    <source>
        <dbReference type="SAM" id="MobiDB-lite"/>
    </source>
</evidence>
<dbReference type="Proteomes" id="UP000233469">
    <property type="component" value="Unassembled WGS sequence"/>
</dbReference>
<feature type="compositionally biased region" description="Basic and acidic residues" evidence="1">
    <location>
        <begin position="1"/>
        <end position="18"/>
    </location>
</feature>
<feature type="region of interest" description="Disordered" evidence="1">
    <location>
        <begin position="1"/>
        <end position="21"/>
    </location>
</feature>
<proteinExistence type="predicted"/>
<dbReference type="EMBL" id="LLXL01000242">
    <property type="protein sequence ID" value="PKK75463.1"/>
    <property type="molecule type" value="Genomic_DNA"/>
</dbReference>
<gene>
    <name evidence="2" type="ORF">RhiirC2_736606</name>
</gene>
<dbReference type="VEuPathDB" id="FungiDB:FUN_003702"/>
<dbReference type="VEuPathDB" id="FungiDB:RhiirFUN_005835"/>
<comment type="caution">
    <text evidence="2">The sequence shown here is derived from an EMBL/GenBank/DDBJ whole genome shotgun (WGS) entry which is preliminary data.</text>
</comment>